<accession>A0AAJ2BF79</accession>
<dbReference type="EMBL" id="JAVIZC010000002">
    <property type="protein sequence ID" value="MDR6101841.1"/>
    <property type="molecule type" value="Genomic_DNA"/>
</dbReference>
<evidence type="ECO:0000313" key="4">
    <source>
        <dbReference type="Proteomes" id="UP001255601"/>
    </source>
</evidence>
<organism evidence="3 4">
    <name type="scientific">Agrobacterium larrymoorei</name>
    <dbReference type="NCBI Taxonomy" id="160699"/>
    <lineage>
        <taxon>Bacteria</taxon>
        <taxon>Pseudomonadati</taxon>
        <taxon>Pseudomonadota</taxon>
        <taxon>Alphaproteobacteria</taxon>
        <taxon>Hyphomicrobiales</taxon>
        <taxon>Rhizobiaceae</taxon>
        <taxon>Rhizobium/Agrobacterium group</taxon>
        <taxon>Agrobacterium</taxon>
    </lineage>
</organism>
<proteinExistence type="predicted"/>
<dbReference type="AlphaFoldDB" id="A0AAJ2BF79"/>
<comment type="caution">
    <text evidence="3">The sequence shown here is derived from an EMBL/GenBank/DDBJ whole genome shotgun (WGS) entry which is preliminary data.</text>
</comment>
<feature type="compositionally biased region" description="Basic and acidic residues" evidence="1">
    <location>
        <begin position="319"/>
        <end position="328"/>
    </location>
</feature>
<evidence type="ECO:0000259" key="2">
    <source>
        <dbReference type="Pfam" id="PF13340"/>
    </source>
</evidence>
<name>A0AAJ2BF79_9HYPH</name>
<dbReference type="PANTHER" id="PTHR46637">
    <property type="entry name" value="TIS1421-TRANSPOSASE PROTEIN A"/>
    <property type="match status" value="1"/>
</dbReference>
<dbReference type="InterPro" id="IPR025161">
    <property type="entry name" value="IS402-like_dom"/>
</dbReference>
<dbReference type="InterPro" id="IPR052909">
    <property type="entry name" value="Transposase_6_like"/>
</dbReference>
<gene>
    <name evidence="3" type="ORF">QE369_002038</name>
</gene>
<dbReference type="RefSeq" id="WP_309770749.1">
    <property type="nucleotide sequence ID" value="NZ_JAVIZC010000002.1"/>
</dbReference>
<reference evidence="3" key="1">
    <citation type="submission" date="2023-08" db="EMBL/GenBank/DDBJ databases">
        <title>Functional and genomic diversity of the sorghum phyllosphere microbiome.</title>
        <authorList>
            <person name="Shade A."/>
        </authorList>
    </citation>
    <scope>NUCLEOTIDE SEQUENCE</scope>
    <source>
        <strain evidence="3">SORGH_AS_0974</strain>
    </source>
</reference>
<feature type="domain" description="Insertion element IS402-like" evidence="2">
    <location>
        <begin position="367"/>
        <end position="438"/>
    </location>
</feature>
<dbReference type="PANTHER" id="PTHR46637:SF1">
    <property type="entry name" value="BLL5188 PROTEIN"/>
    <property type="match status" value="1"/>
</dbReference>
<sequence length="491" mass="56260">MLQCGAFQARCSGARYRKCQQHLSPKIANKLCWRFSPLQRPGYGSVPRRLLSTARLGLGRHPAPVARAAEFNSAEPFLHTVKCLNCQQRLSANYCQQICQQLLLPVHRHHAHLFNFTTRALPHFSTDMHFLRHYPVADRVLIRSCNKQAVFIFHQDAPERSYWRNLPGTDDNVSTTVFHLIPLPVRHFERNLLLSRSVVIIGLDAYLTIVPGRKFKRSHGGRRKCAIRKPDTVASLAWDVMEGPTVPGKPAFKAEFRECLKRMKCTRDDLKPPVLSEFSSEDKQPVRQEEELLGPIADDADEDVRLHTPISETGDADMALDRRDDGNEKVPMLPREGSQDSATQAYQTSGLVRPDTAAGAASPDRVLANEDWEQCKKIIYRGRPRKNQEDRDRGYMGAIVFIGKHGLQWRDLPKEFGKWRSIYSRYERWNTDETWNNIASYLKTRGYPLDCASLARKRKSKSVPPRVRIAVLEEKNRMLEQELAELKDSKN</sequence>
<dbReference type="Pfam" id="PF13340">
    <property type="entry name" value="DUF4096"/>
    <property type="match status" value="1"/>
</dbReference>
<evidence type="ECO:0000256" key="1">
    <source>
        <dbReference type="SAM" id="MobiDB-lite"/>
    </source>
</evidence>
<evidence type="ECO:0000313" key="3">
    <source>
        <dbReference type="EMBL" id="MDR6101841.1"/>
    </source>
</evidence>
<feature type="region of interest" description="Disordered" evidence="1">
    <location>
        <begin position="293"/>
        <end position="344"/>
    </location>
</feature>
<protein>
    <submittedName>
        <fullName evidence="3">Transposase</fullName>
    </submittedName>
</protein>
<dbReference type="Proteomes" id="UP001255601">
    <property type="component" value="Unassembled WGS sequence"/>
</dbReference>